<organism evidence="5 6">
    <name type="scientific">Qipengyuania mesophila</name>
    <dbReference type="NCBI Taxonomy" id="2867246"/>
    <lineage>
        <taxon>Bacteria</taxon>
        <taxon>Pseudomonadati</taxon>
        <taxon>Pseudomonadota</taxon>
        <taxon>Alphaproteobacteria</taxon>
        <taxon>Sphingomonadales</taxon>
        <taxon>Erythrobacteraceae</taxon>
        <taxon>Qipengyuania</taxon>
    </lineage>
</organism>
<feature type="region of interest" description="Disordered" evidence="3">
    <location>
        <begin position="1"/>
        <end position="21"/>
    </location>
</feature>
<dbReference type="Proteomes" id="UP000782554">
    <property type="component" value="Unassembled WGS sequence"/>
</dbReference>
<gene>
    <name evidence="5" type="ORF">K3181_12845</name>
</gene>
<comment type="similarity">
    <text evidence="1">Belongs to the sulfatase family.</text>
</comment>
<dbReference type="Gene3D" id="3.40.720.10">
    <property type="entry name" value="Alkaline Phosphatase, subunit A"/>
    <property type="match status" value="1"/>
</dbReference>
<proteinExistence type="inferred from homology"/>
<evidence type="ECO:0000259" key="4">
    <source>
        <dbReference type="Pfam" id="PF16347"/>
    </source>
</evidence>
<dbReference type="PROSITE" id="PS00523">
    <property type="entry name" value="SULFATASE_1"/>
    <property type="match status" value="1"/>
</dbReference>
<evidence type="ECO:0000256" key="2">
    <source>
        <dbReference type="ARBA" id="ARBA00022801"/>
    </source>
</evidence>
<dbReference type="InterPro" id="IPR017850">
    <property type="entry name" value="Alkaline_phosphatase_core_sf"/>
</dbReference>
<dbReference type="SUPFAM" id="SSF53649">
    <property type="entry name" value="Alkaline phosphatase-like"/>
    <property type="match status" value="1"/>
</dbReference>
<evidence type="ECO:0000313" key="5">
    <source>
        <dbReference type="EMBL" id="MBX7502332.1"/>
    </source>
</evidence>
<feature type="domain" description="N-sulphoglucosamine sulphohydrolase C-terminal" evidence="4">
    <location>
        <begin position="395"/>
        <end position="548"/>
    </location>
</feature>
<dbReference type="InterPro" id="IPR032506">
    <property type="entry name" value="SGSH_C"/>
</dbReference>
<dbReference type="EMBL" id="JAIGNU010000002">
    <property type="protein sequence ID" value="MBX7502332.1"/>
    <property type="molecule type" value="Genomic_DNA"/>
</dbReference>
<dbReference type="PANTHER" id="PTHR43108">
    <property type="entry name" value="N-ACETYLGLUCOSAMINE-6-SULFATASE FAMILY MEMBER"/>
    <property type="match status" value="1"/>
</dbReference>
<evidence type="ECO:0000256" key="3">
    <source>
        <dbReference type="SAM" id="MobiDB-lite"/>
    </source>
</evidence>
<reference evidence="5 6" key="1">
    <citation type="submission" date="2021-08" db="EMBL/GenBank/DDBJ databases">
        <title>Comparative Genomics Analysis of the Genus Qipengyuania Reveals Extensive Genetic Diversity and Metabolic Versatility, Including the Description of Fifteen Novel Species.</title>
        <authorList>
            <person name="Liu Y."/>
        </authorList>
    </citation>
    <scope>NUCLEOTIDE SEQUENCE [LARGE SCALE GENOMIC DNA]</scope>
    <source>
        <strain evidence="5 6">YG27</strain>
    </source>
</reference>
<protein>
    <submittedName>
        <fullName evidence="5">Sulfatase</fullName>
    </submittedName>
</protein>
<evidence type="ECO:0000313" key="6">
    <source>
        <dbReference type="Proteomes" id="UP000782554"/>
    </source>
</evidence>
<dbReference type="Pfam" id="PF16347">
    <property type="entry name" value="SGSH_C"/>
    <property type="match status" value="1"/>
</dbReference>
<keyword evidence="2" id="KW-0378">Hydrolase</keyword>
<accession>A0ABS7JXL4</accession>
<dbReference type="InterPro" id="IPR024607">
    <property type="entry name" value="Sulfatase_CS"/>
</dbReference>
<evidence type="ECO:0000256" key="1">
    <source>
        <dbReference type="ARBA" id="ARBA00008779"/>
    </source>
</evidence>
<dbReference type="PANTHER" id="PTHR43108:SF6">
    <property type="entry name" value="N-SULPHOGLUCOSAMINE SULPHOHYDROLASE"/>
    <property type="match status" value="1"/>
</dbReference>
<keyword evidence="6" id="KW-1185">Reference proteome</keyword>
<comment type="caution">
    <text evidence="5">The sequence shown here is derived from an EMBL/GenBank/DDBJ whole genome shotgun (WGS) entry which is preliminary data.</text>
</comment>
<sequence length="582" mass="65666">MGAGRIPAVDRPQLGRASEHAGQLHPDGVAAVFRFTVTIVAALSLSACAAAPSGHRVAEPAPPQERRPNIIFIMSDDHAQAAISAYGTEIGKLAPTPNIDRIARNGALFENSYVTNSLCGPSRATMLTGQFSHMHGFTKNGQKFDNASWNWVRALGQSGYQTAMFGKWHLNHSPEGAGIDDWKVLDDQGEYYNPDIITPEGKTRVEGYATDLVTDYSLDWLKNRDPDKPFAILIHHKAPHRNFMPAIRHIQRYLGTEFPVPTNYFDHYDGRPAAAAQEMNIYRDMYEGHDLKMTTRVGTTELRYNRWPGAFERMTPEQRAKWDALHQADNDAMNAAGLEGREMALWKYQRYMDEYLGTVAAVDEGVGRVLDWLEASGEANNTIVVYTSDQGFYLGEHGWFDKRFMYEESLRTPLLMQYPGHIAPGSHVRVPVENVDYAPTFLDFAGLAPRDTIQGRSMREVVEGRPPADWRKDVYYHYYEYPGFHSVRAHYGVKSGRYKLMRFYGDINGWEFYDLESDRGEMHNRIDDPAVQPIVADLKRKLIRLREQYRDTDGPAVGDPLSDVAKGQRDADVAAGLGHHAH</sequence>
<dbReference type="CDD" id="cd16031">
    <property type="entry name" value="G6S_like"/>
    <property type="match status" value="1"/>
</dbReference>
<name>A0ABS7JXL4_9SPHN</name>